<dbReference type="InterPro" id="IPR011990">
    <property type="entry name" value="TPR-like_helical_dom_sf"/>
</dbReference>
<feature type="domain" description="Cytochrome c-type biogenesis protein H TPR" evidence="3">
    <location>
        <begin position="168"/>
        <end position="288"/>
    </location>
</feature>
<protein>
    <submittedName>
        <fullName evidence="4">Tetratricopeptide repeat protein</fullName>
    </submittedName>
</protein>
<dbReference type="Gene3D" id="1.25.40.10">
    <property type="entry name" value="Tetratricopeptide repeat domain"/>
    <property type="match status" value="1"/>
</dbReference>
<organism evidence="4 5">
    <name type="scientific">Candidatus Manganitrophus noduliformans</name>
    <dbReference type="NCBI Taxonomy" id="2606439"/>
    <lineage>
        <taxon>Bacteria</taxon>
        <taxon>Pseudomonadati</taxon>
        <taxon>Nitrospirota</taxon>
        <taxon>Nitrospiria</taxon>
        <taxon>Candidatus Troglogloeales</taxon>
        <taxon>Candidatus Manganitrophaceae</taxon>
        <taxon>Candidatus Manganitrophus</taxon>
    </lineage>
</organism>
<keyword evidence="2" id="KW-1133">Transmembrane helix</keyword>
<sequence length="308" mass="34291">MLPIAAGLMLLAVILVLLFPMWQRSKTALIVGDEAALDEERINLQIEKESLLRTLSDLELDYAQSKVAEADYHRQKLGHEHRLIQILDRLDALVGIGLVPPKNKKSRSSPSGAGPVFIGFLGTVIIAGAVGMHQLVQWKLERQQFAEAGAEGAATMPPINPAEMVARLEERLKNNPNDLQGQLMAGRSYVALERWEDAEKAWRKAIELDRRSHAAHYGLAEVLIRTADPGNRAVYQEALDHLDTALINVPQDASVLWAKGVVLIHLERYTEADEAWTEAYKYIPPQTESAEFVKKALQDLRSGRAPLF</sequence>
<keyword evidence="1" id="KW-0802">TPR repeat</keyword>
<keyword evidence="2" id="KW-0812">Transmembrane</keyword>
<feature type="repeat" description="TPR" evidence="1">
    <location>
        <begin position="179"/>
        <end position="212"/>
    </location>
</feature>
<dbReference type="PANTHER" id="PTHR12558:SF13">
    <property type="entry name" value="CELL DIVISION CYCLE PROTEIN 27 HOMOLOG"/>
    <property type="match status" value="1"/>
</dbReference>
<keyword evidence="5" id="KW-1185">Reference proteome</keyword>
<reference evidence="4 5" key="1">
    <citation type="journal article" date="2020" name="Nature">
        <title>Bacterial chemolithoautotrophy via manganese oxidation.</title>
        <authorList>
            <person name="Yu H."/>
            <person name="Leadbetter J.R."/>
        </authorList>
    </citation>
    <scope>NUCLEOTIDE SEQUENCE [LARGE SCALE GENOMIC DNA]</scope>
    <source>
        <strain evidence="4 5">Mn-1</strain>
    </source>
</reference>
<dbReference type="AlphaFoldDB" id="A0A7X6ICP0"/>
<dbReference type="SMART" id="SM00028">
    <property type="entry name" value="TPR"/>
    <property type="match status" value="3"/>
</dbReference>
<proteinExistence type="predicted"/>
<evidence type="ECO:0000313" key="4">
    <source>
        <dbReference type="EMBL" id="NKE72715.1"/>
    </source>
</evidence>
<dbReference type="SUPFAM" id="SSF48452">
    <property type="entry name" value="TPR-like"/>
    <property type="match status" value="1"/>
</dbReference>
<feature type="transmembrane region" description="Helical" evidence="2">
    <location>
        <begin position="116"/>
        <end position="136"/>
    </location>
</feature>
<evidence type="ECO:0000256" key="2">
    <source>
        <dbReference type="SAM" id="Phobius"/>
    </source>
</evidence>
<comment type="caution">
    <text evidence="4">The sequence shown here is derived from an EMBL/GenBank/DDBJ whole genome shotgun (WGS) entry which is preliminary data.</text>
</comment>
<dbReference type="PROSITE" id="PS50005">
    <property type="entry name" value="TPR"/>
    <property type="match status" value="1"/>
</dbReference>
<name>A0A7X6ICP0_9BACT</name>
<dbReference type="InterPro" id="IPR056413">
    <property type="entry name" value="TPR_CcmH_CycH"/>
</dbReference>
<evidence type="ECO:0000256" key="1">
    <source>
        <dbReference type="PROSITE-ProRule" id="PRU00339"/>
    </source>
</evidence>
<dbReference type="InterPro" id="IPR019734">
    <property type="entry name" value="TPR_rpt"/>
</dbReference>
<dbReference type="EMBL" id="VTOW01000004">
    <property type="protein sequence ID" value="NKE72715.1"/>
    <property type="molecule type" value="Genomic_DNA"/>
</dbReference>
<dbReference type="PANTHER" id="PTHR12558">
    <property type="entry name" value="CELL DIVISION CYCLE 16,23,27"/>
    <property type="match status" value="1"/>
</dbReference>
<dbReference type="Pfam" id="PF23914">
    <property type="entry name" value="TPR_CcmH_CycH"/>
    <property type="match status" value="1"/>
</dbReference>
<dbReference type="Proteomes" id="UP000534783">
    <property type="component" value="Unassembled WGS sequence"/>
</dbReference>
<evidence type="ECO:0000313" key="5">
    <source>
        <dbReference type="Proteomes" id="UP000534783"/>
    </source>
</evidence>
<keyword evidence="2" id="KW-0472">Membrane</keyword>
<evidence type="ECO:0000259" key="3">
    <source>
        <dbReference type="Pfam" id="PF23914"/>
    </source>
</evidence>
<accession>A0A7X6ICP0</accession>
<gene>
    <name evidence="4" type="ORF">MNODULE_18350</name>
</gene>
<dbReference type="RefSeq" id="WP_168062658.1">
    <property type="nucleotide sequence ID" value="NZ_VTOW01000004.1"/>
</dbReference>